<comment type="similarity">
    <text evidence="12">Belongs to the radical SAM superfamily. MoaA family.</text>
</comment>
<comment type="pathway">
    <text evidence="12">Cofactor biosynthesis; molybdopterin biosynthesis.</text>
</comment>
<comment type="cofactor">
    <cofactor evidence="12">
        <name>[4Fe-4S] cluster</name>
        <dbReference type="ChEBI" id="CHEBI:49883"/>
    </cofactor>
    <text evidence="12">Binds 2 [4Fe-4S] clusters. Binds 1 [4Fe-4S] cluster coordinated with 3 cysteines and an exchangeable S-adenosyl-L-methionine and 1 [4Fe-4S] cluster coordinated with 3 cysteines and the GTP-derived substrate.</text>
</comment>
<evidence type="ECO:0000256" key="8">
    <source>
        <dbReference type="ARBA" id="ARBA00023134"/>
    </source>
</evidence>
<dbReference type="GO" id="GO:0005525">
    <property type="term" value="F:GTP binding"/>
    <property type="evidence" value="ECO:0007669"/>
    <property type="project" value="UniProtKB-UniRule"/>
</dbReference>
<dbReference type="SUPFAM" id="SSF102114">
    <property type="entry name" value="Radical SAM enzymes"/>
    <property type="match status" value="1"/>
</dbReference>
<feature type="binding site" evidence="12">
    <location>
        <position position="174"/>
    </location>
    <ligand>
        <name>GTP</name>
        <dbReference type="ChEBI" id="CHEBI:37565"/>
    </ligand>
</feature>
<dbReference type="EMBL" id="FLQY01000391">
    <property type="protein sequence ID" value="SBT11075.1"/>
    <property type="molecule type" value="Genomic_DNA"/>
</dbReference>
<feature type="binding site" evidence="12">
    <location>
        <position position="23"/>
    </location>
    <ligand>
        <name>GTP</name>
        <dbReference type="ChEBI" id="CHEBI:37565"/>
    </ligand>
</feature>
<dbReference type="InterPro" id="IPR013483">
    <property type="entry name" value="MoaA"/>
</dbReference>
<feature type="binding site" evidence="12">
    <location>
        <begin position="277"/>
        <end position="279"/>
    </location>
    <ligand>
        <name>GTP</name>
        <dbReference type="ChEBI" id="CHEBI:37565"/>
    </ligand>
</feature>
<dbReference type="SFLD" id="SFLDG01067">
    <property type="entry name" value="SPASM/twitch_domain_containing"/>
    <property type="match status" value="1"/>
</dbReference>
<dbReference type="InterPro" id="IPR007197">
    <property type="entry name" value="rSAM"/>
</dbReference>
<sequence>MNNLSTPPLLVADTLQRPLRDLRISVTDRCNLRCTYCMPREVFGKDFVFLPRAELLSFEEIERVAGVFVQLGVQKIRLSGGEPLMRHGVEHLIEALSKLCSTEGQPVEIALTTNGLLLSRKAQALKNAGLSRLTVSLDGLSEAVFQRMSDSTASVTTVLGGIEAAQRVGFSPIKVNMVVKRGENEHEIIPLVRRFRNTGIVLRFIEYMDVGTTNGWRMNDVVTAQEILALINNHYPIRQLDPNYRGEVAKRWMFADGGGEIGVIASVTQAFCHDCSRIRLSTDGKLYTCLFASHGVDLRDSLRRSESDAMLARFIIDTWQHRTDRYSQMRHEATTFQGRKIEMSYIGG</sequence>
<evidence type="ECO:0000256" key="2">
    <source>
        <dbReference type="ARBA" id="ARBA00022485"/>
    </source>
</evidence>
<dbReference type="AlphaFoldDB" id="A0A1A8Y1S4"/>
<keyword evidence="2 12" id="KW-0004">4Fe-4S</keyword>
<dbReference type="RefSeq" id="WP_245664337.1">
    <property type="nucleotide sequence ID" value="NZ_FLQY01000391.1"/>
</dbReference>
<keyword evidence="4 12" id="KW-0479">Metal-binding</keyword>
<dbReference type="EC" id="4.1.99.22" evidence="1 12"/>
<dbReference type="Proteomes" id="UP000199600">
    <property type="component" value="Unassembled WGS sequence"/>
</dbReference>
<keyword evidence="3 12" id="KW-0949">S-adenosyl-L-methionine</keyword>
<feature type="binding site" evidence="12">
    <location>
        <position position="36"/>
    </location>
    <ligand>
        <name>S-adenosyl-L-methionine</name>
        <dbReference type="ChEBI" id="CHEBI:59789"/>
    </ligand>
</feature>
<feature type="binding site" evidence="12">
    <location>
        <position position="30"/>
    </location>
    <ligand>
        <name>[4Fe-4S] cluster</name>
        <dbReference type="ChEBI" id="CHEBI:49883"/>
        <label>1</label>
        <note>4Fe-4S-S-AdoMet</note>
    </ligand>
</feature>
<keyword evidence="8 12" id="KW-0342">GTP-binding</keyword>
<keyword evidence="9 12" id="KW-0501">Molybdenum cofactor biosynthesis</keyword>
<evidence type="ECO:0000256" key="9">
    <source>
        <dbReference type="ARBA" id="ARBA00023150"/>
    </source>
</evidence>
<dbReference type="SFLD" id="SFLDG01386">
    <property type="entry name" value="main_SPASM_domain-containing"/>
    <property type="match status" value="1"/>
</dbReference>
<feature type="binding site" evidence="12">
    <location>
        <position position="81"/>
    </location>
    <ligand>
        <name>S-adenosyl-L-methionine</name>
        <dbReference type="ChEBI" id="CHEBI:59789"/>
    </ligand>
</feature>
<dbReference type="PANTHER" id="PTHR22960">
    <property type="entry name" value="MOLYBDOPTERIN COFACTOR SYNTHESIS PROTEIN A"/>
    <property type="match status" value="1"/>
</dbReference>
<keyword evidence="5 12" id="KW-0547">Nucleotide-binding</keyword>
<dbReference type="GO" id="GO:0046872">
    <property type="term" value="F:metal ion binding"/>
    <property type="evidence" value="ECO:0007669"/>
    <property type="project" value="UniProtKB-KW"/>
</dbReference>
<feature type="binding site" evidence="12">
    <location>
        <position position="272"/>
    </location>
    <ligand>
        <name>[4Fe-4S] cluster</name>
        <dbReference type="ChEBI" id="CHEBI:49883"/>
        <label>2</label>
        <note>4Fe-4S-substrate</note>
    </ligand>
</feature>
<dbReference type="CDD" id="cd01335">
    <property type="entry name" value="Radical_SAM"/>
    <property type="match status" value="1"/>
</dbReference>
<gene>
    <name evidence="12 14" type="primary">moaA</name>
    <name evidence="14" type="ORF">PROAA_860033</name>
</gene>
<dbReference type="InterPro" id="IPR040064">
    <property type="entry name" value="MoaA-like"/>
</dbReference>
<comment type="function">
    <text evidence="12">Catalyzes the cyclization of GTP to (8S)-3',8-cyclo-7,8-dihydroguanosine 5'-triphosphate.</text>
</comment>
<dbReference type="InterPro" id="IPR010505">
    <property type="entry name" value="MoaA_twitch"/>
</dbReference>
<dbReference type="Pfam" id="PF04055">
    <property type="entry name" value="Radical_SAM"/>
    <property type="match status" value="1"/>
</dbReference>
<evidence type="ECO:0000256" key="6">
    <source>
        <dbReference type="ARBA" id="ARBA00023004"/>
    </source>
</evidence>
<evidence type="ECO:0000313" key="15">
    <source>
        <dbReference type="Proteomes" id="UP000199600"/>
    </source>
</evidence>
<dbReference type="InterPro" id="IPR000385">
    <property type="entry name" value="MoaA_NifB_PqqE_Fe-S-bd_CS"/>
</dbReference>
<comment type="subunit">
    <text evidence="12">Monomer and homodimer.</text>
</comment>
<dbReference type="InterPro" id="IPR058240">
    <property type="entry name" value="rSAM_sf"/>
</dbReference>
<feature type="binding site" evidence="12">
    <location>
        <position position="112"/>
    </location>
    <ligand>
        <name>GTP</name>
        <dbReference type="ChEBI" id="CHEBI:37565"/>
    </ligand>
</feature>
<comment type="catalytic activity">
    <reaction evidence="11 12">
        <text>GTP + AH2 + S-adenosyl-L-methionine = (8S)-3',8-cyclo-7,8-dihydroguanosine 5'-triphosphate + 5'-deoxyadenosine + L-methionine + A + H(+)</text>
        <dbReference type="Rhea" id="RHEA:49576"/>
        <dbReference type="ChEBI" id="CHEBI:13193"/>
        <dbReference type="ChEBI" id="CHEBI:15378"/>
        <dbReference type="ChEBI" id="CHEBI:17319"/>
        <dbReference type="ChEBI" id="CHEBI:17499"/>
        <dbReference type="ChEBI" id="CHEBI:37565"/>
        <dbReference type="ChEBI" id="CHEBI:57844"/>
        <dbReference type="ChEBI" id="CHEBI:59789"/>
        <dbReference type="ChEBI" id="CHEBI:131766"/>
        <dbReference type="EC" id="4.1.99.22"/>
    </reaction>
</comment>
<dbReference type="PROSITE" id="PS01305">
    <property type="entry name" value="MOAA_NIFB_PQQE"/>
    <property type="match status" value="1"/>
</dbReference>
<dbReference type="UniPathway" id="UPA00344"/>
<feature type="binding site" evidence="12">
    <location>
        <position position="34"/>
    </location>
    <ligand>
        <name>[4Fe-4S] cluster</name>
        <dbReference type="ChEBI" id="CHEBI:49883"/>
        <label>1</label>
        <note>4Fe-4S-S-AdoMet</note>
    </ligand>
</feature>
<feature type="binding site" evidence="12">
    <location>
        <position position="37"/>
    </location>
    <ligand>
        <name>[4Fe-4S] cluster</name>
        <dbReference type="ChEBI" id="CHEBI:49883"/>
        <label>1</label>
        <note>4Fe-4S-S-AdoMet</note>
    </ligand>
</feature>
<dbReference type="GO" id="GO:0061798">
    <property type="term" value="F:GTP 3',8'-cyclase activity"/>
    <property type="evidence" value="ECO:0007669"/>
    <property type="project" value="UniProtKB-UniRule"/>
</dbReference>
<name>A0A1A8Y1S4_9RHOO</name>
<keyword evidence="10 12" id="KW-0456">Lyase</keyword>
<dbReference type="PANTHER" id="PTHR22960:SF0">
    <property type="entry name" value="MOLYBDENUM COFACTOR BIOSYNTHESIS PROTEIN 1"/>
    <property type="match status" value="1"/>
</dbReference>
<dbReference type="HAMAP" id="MF_01225_B">
    <property type="entry name" value="MoaA_B"/>
    <property type="match status" value="1"/>
</dbReference>
<evidence type="ECO:0000256" key="1">
    <source>
        <dbReference type="ARBA" id="ARBA00012167"/>
    </source>
</evidence>
<keyword evidence="15" id="KW-1185">Reference proteome</keyword>
<feature type="binding site" evidence="12">
    <location>
        <position position="208"/>
    </location>
    <ligand>
        <name>S-adenosyl-L-methionine</name>
        <dbReference type="ChEBI" id="CHEBI:59789"/>
    </ligand>
</feature>
<dbReference type="CDD" id="cd21117">
    <property type="entry name" value="Twitch_MoaA"/>
    <property type="match status" value="1"/>
</dbReference>
<evidence type="ECO:0000256" key="10">
    <source>
        <dbReference type="ARBA" id="ARBA00023239"/>
    </source>
</evidence>
<evidence type="ECO:0000256" key="12">
    <source>
        <dbReference type="HAMAP-Rule" id="MF_01225"/>
    </source>
</evidence>
<dbReference type="Gene3D" id="3.20.20.70">
    <property type="entry name" value="Aldolase class I"/>
    <property type="match status" value="1"/>
</dbReference>
<reference evidence="14 15" key="1">
    <citation type="submission" date="2016-06" db="EMBL/GenBank/DDBJ databases">
        <authorList>
            <person name="Kjaerup R.B."/>
            <person name="Dalgaard T.S."/>
            <person name="Juul-Madsen H.R."/>
        </authorList>
    </citation>
    <scope>NUCLEOTIDE SEQUENCE [LARGE SCALE GENOMIC DNA]</scope>
    <source>
        <strain evidence="14">2</strain>
    </source>
</reference>
<evidence type="ECO:0000259" key="13">
    <source>
        <dbReference type="PROSITE" id="PS51918"/>
    </source>
</evidence>
<evidence type="ECO:0000256" key="7">
    <source>
        <dbReference type="ARBA" id="ARBA00023014"/>
    </source>
</evidence>
<dbReference type="InterPro" id="IPR006638">
    <property type="entry name" value="Elp3/MiaA/NifB-like_rSAM"/>
</dbReference>
<dbReference type="GO" id="GO:0061799">
    <property type="term" value="F:cyclic pyranopterin monophosphate synthase activity"/>
    <property type="evidence" value="ECO:0007669"/>
    <property type="project" value="TreeGrafter"/>
</dbReference>
<dbReference type="GO" id="GO:1904047">
    <property type="term" value="F:S-adenosyl-L-methionine binding"/>
    <property type="evidence" value="ECO:0007669"/>
    <property type="project" value="UniProtKB-UniRule"/>
</dbReference>
<keyword evidence="6 12" id="KW-0408">Iron</keyword>
<evidence type="ECO:0000313" key="14">
    <source>
        <dbReference type="EMBL" id="SBT11075.1"/>
    </source>
</evidence>
<dbReference type="GO" id="GO:0006777">
    <property type="term" value="P:Mo-molybdopterin cofactor biosynthetic process"/>
    <property type="evidence" value="ECO:0007669"/>
    <property type="project" value="UniProtKB-UniRule"/>
</dbReference>
<evidence type="ECO:0000256" key="11">
    <source>
        <dbReference type="ARBA" id="ARBA00048697"/>
    </source>
</evidence>
<feature type="binding site" evidence="12">
    <location>
        <position position="275"/>
    </location>
    <ligand>
        <name>[4Fe-4S] cluster</name>
        <dbReference type="ChEBI" id="CHEBI:49883"/>
        <label>2</label>
        <note>4Fe-4S-substrate</note>
    </ligand>
</feature>
<evidence type="ECO:0000256" key="3">
    <source>
        <dbReference type="ARBA" id="ARBA00022691"/>
    </source>
</evidence>
<organism evidence="14 15">
    <name type="scientific">Candidatus Propionivibrio aalborgensis</name>
    <dbReference type="NCBI Taxonomy" id="1860101"/>
    <lineage>
        <taxon>Bacteria</taxon>
        <taxon>Pseudomonadati</taxon>
        <taxon>Pseudomonadota</taxon>
        <taxon>Betaproteobacteria</taxon>
        <taxon>Rhodocyclales</taxon>
        <taxon>Rhodocyclaceae</taxon>
        <taxon>Propionivibrio</taxon>
    </lineage>
</organism>
<dbReference type="NCBIfam" id="TIGR02666">
    <property type="entry name" value="moaA"/>
    <property type="match status" value="1"/>
</dbReference>
<dbReference type="InterPro" id="IPR013785">
    <property type="entry name" value="Aldolase_TIM"/>
</dbReference>
<evidence type="ECO:0000256" key="4">
    <source>
        <dbReference type="ARBA" id="ARBA00022723"/>
    </source>
</evidence>
<dbReference type="InterPro" id="IPR050105">
    <property type="entry name" value="MoCo_biosynth_MoaA/MoaC"/>
</dbReference>
<proteinExistence type="inferred from homology"/>
<dbReference type="PROSITE" id="PS51918">
    <property type="entry name" value="RADICAL_SAM"/>
    <property type="match status" value="1"/>
</dbReference>
<accession>A0A1A8Y1S4</accession>
<feature type="domain" description="Radical SAM core" evidence="13">
    <location>
        <begin position="14"/>
        <end position="238"/>
    </location>
</feature>
<feature type="binding site" evidence="12">
    <location>
        <position position="77"/>
    </location>
    <ligand>
        <name>GTP</name>
        <dbReference type="ChEBI" id="CHEBI:37565"/>
    </ligand>
</feature>
<protein>
    <recommendedName>
        <fullName evidence="1 12">GTP 3',8-cyclase</fullName>
        <ecNumber evidence="1 12">4.1.99.22</ecNumber>
    </recommendedName>
    <alternativeName>
        <fullName evidence="12">Molybdenum cofactor biosynthesis protein A</fullName>
    </alternativeName>
</protein>
<dbReference type="SMART" id="SM00729">
    <property type="entry name" value="Elp3"/>
    <property type="match status" value="1"/>
</dbReference>
<dbReference type="GO" id="GO:0051539">
    <property type="term" value="F:4 iron, 4 sulfur cluster binding"/>
    <property type="evidence" value="ECO:0007669"/>
    <property type="project" value="UniProtKB-UniRule"/>
</dbReference>
<feature type="binding site" evidence="12">
    <location>
        <position position="289"/>
    </location>
    <ligand>
        <name>[4Fe-4S] cluster</name>
        <dbReference type="ChEBI" id="CHEBI:49883"/>
        <label>2</label>
        <note>4Fe-4S-substrate</note>
    </ligand>
</feature>
<feature type="binding site" evidence="12">
    <location>
        <position position="136"/>
    </location>
    <ligand>
        <name>S-adenosyl-L-methionine</name>
        <dbReference type="ChEBI" id="CHEBI:59789"/>
    </ligand>
</feature>
<dbReference type="Pfam" id="PF06463">
    <property type="entry name" value="Mob_synth_C"/>
    <property type="match status" value="1"/>
</dbReference>
<dbReference type="SFLD" id="SFLDS00029">
    <property type="entry name" value="Radical_SAM"/>
    <property type="match status" value="1"/>
</dbReference>
<keyword evidence="7 12" id="KW-0411">Iron-sulfur</keyword>
<evidence type="ECO:0000256" key="5">
    <source>
        <dbReference type="ARBA" id="ARBA00022741"/>
    </source>
</evidence>
<dbReference type="SFLD" id="SFLDG01383">
    <property type="entry name" value="cyclic_pyranopterin_phosphate"/>
    <property type="match status" value="1"/>
</dbReference>